<organism evidence="1">
    <name type="scientific">marine metagenome</name>
    <dbReference type="NCBI Taxonomy" id="408172"/>
    <lineage>
        <taxon>unclassified sequences</taxon>
        <taxon>metagenomes</taxon>
        <taxon>ecological metagenomes</taxon>
    </lineage>
</organism>
<reference evidence="1" key="1">
    <citation type="submission" date="2018-05" db="EMBL/GenBank/DDBJ databases">
        <authorList>
            <person name="Lanie J.A."/>
            <person name="Ng W.-L."/>
            <person name="Kazmierczak K.M."/>
            <person name="Andrzejewski T.M."/>
            <person name="Davidsen T.M."/>
            <person name="Wayne K.J."/>
            <person name="Tettelin H."/>
            <person name="Glass J.I."/>
            <person name="Rusch D."/>
            <person name="Podicherti R."/>
            <person name="Tsui H.-C.T."/>
            <person name="Winkler M.E."/>
        </authorList>
    </citation>
    <scope>NUCLEOTIDE SEQUENCE</scope>
</reference>
<sequence>MTSPKLKEPVRKFRKITGRSVEDDYEHNVWRAVEDMWVEMYCRGIDVTKIKDIIMFQVDGYIQFLESEAKKDLHRMSARKRRKLR</sequence>
<accession>A0A382SS72</accession>
<gene>
    <name evidence="1" type="ORF">METZ01_LOCUS365497</name>
</gene>
<name>A0A382SS72_9ZZZZ</name>
<dbReference type="EMBL" id="UINC01131125">
    <property type="protein sequence ID" value="SVD12643.1"/>
    <property type="molecule type" value="Genomic_DNA"/>
</dbReference>
<protein>
    <submittedName>
        <fullName evidence="1">Uncharacterized protein</fullName>
    </submittedName>
</protein>
<dbReference type="AlphaFoldDB" id="A0A382SS72"/>
<proteinExistence type="predicted"/>
<evidence type="ECO:0000313" key="1">
    <source>
        <dbReference type="EMBL" id="SVD12643.1"/>
    </source>
</evidence>